<evidence type="ECO:0000313" key="2">
    <source>
        <dbReference type="EMBL" id="CAG5078845.1"/>
    </source>
</evidence>
<dbReference type="AlphaFoldDB" id="A0A8J2H708"/>
<keyword evidence="1" id="KW-0472">Membrane</keyword>
<keyword evidence="1" id="KW-1133">Transmembrane helix</keyword>
<sequence>MESEVQLMKSEVGLMENEKFKTKVLTWMYEKFLGIKFDFSRESGCEMSQVRTSRPTGPPISQSKRPIIIYPPVSPESIIVPIVSCILGFPLLALLVICCLRRRAKMARERARRRNCDLDHGALNLVRFSPIHRLVGVEKPLRAVSLKSDRPIRTIPNLDLDTVLEERSDGEPTTSAIEISTIIWYIYQHEHHNFQDFDSNNDREDDSGFSVKQQRSSHRYLESLLHRQR</sequence>
<protein>
    <submittedName>
        <fullName evidence="2">Uncharacterized protein</fullName>
    </submittedName>
</protein>
<dbReference type="EMBL" id="CAJNRD030001117">
    <property type="protein sequence ID" value="CAG5078845.1"/>
    <property type="molecule type" value="Genomic_DNA"/>
</dbReference>
<reference evidence="2" key="1">
    <citation type="submission" date="2021-04" db="EMBL/GenBank/DDBJ databases">
        <authorList>
            <person name="Chebbi M.A.C M."/>
        </authorList>
    </citation>
    <scope>NUCLEOTIDE SEQUENCE</scope>
</reference>
<evidence type="ECO:0000313" key="3">
    <source>
        <dbReference type="Proteomes" id="UP000786811"/>
    </source>
</evidence>
<feature type="transmembrane region" description="Helical" evidence="1">
    <location>
        <begin position="78"/>
        <end position="100"/>
    </location>
</feature>
<dbReference type="OrthoDB" id="8188129at2759"/>
<dbReference type="Proteomes" id="UP000786811">
    <property type="component" value="Unassembled WGS sequence"/>
</dbReference>
<comment type="caution">
    <text evidence="2">The sequence shown here is derived from an EMBL/GenBank/DDBJ whole genome shotgun (WGS) entry which is preliminary data.</text>
</comment>
<accession>A0A8J2H708</accession>
<proteinExistence type="predicted"/>
<name>A0A8J2H708_COTCN</name>
<gene>
    <name evidence="2" type="ORF">HICCMSTLAB_LOCUS2857</name>
</gene>
<keyword evidence="3" id="KW-1185">Reference proteome</keyword>
<keyword evidence="1" id="KW-0812">Transmembrane</keyword>
<organism evidence="2 3">
    <name type="scientific">Cotesia congregata</name>
    <name type="common">Parasitoid wasp</name>
    <name type="synonym">Apanteles congregatus</name>
    <dbReference type="NCBI Taxonomy" id="51543"/>
    <lineage>
        <taxon>Eukaryota</taxon>
        <taxon>Metazoa</taxon>
        <taxon>Ecdysozoa</taxon>
        <taxon>Arthropoda</taxon>
        <taxon>Hexapoda</taxon>
        <taxon>Insecta</taxon>
        <taxon>Pterygota</taxon>
        <taxon>Neoptera</taxon>
        <taxon>Endopterygota</taxon>
        <taxon>Hymenoptera</taxon>
        <taxon>Apocrita</taxon>
        <taxon>Ichneumonoidea</taxon>
        <taxon>Braconidae</taxon>
        <taxon>Microgastrinae</taxon>
        <taxon>Cotesia</taxon>
    </lineage>
</organism>
<evidence type="ECO:0000256" key="1">
    <source>
        <dbReference type="SAM" id="Phobius"/>
    </source>
</evidence>